<comment type="caution">
    <text evidence="1">The sequence shown here is derived from an EMBL/GenBank/DDBJ whole genome shotgun (WGS) entry which is preliminary data.</text>
</comment>
<dbReference type="EMBL" id="JANJQO010000185">
    <property type="protein sequence ID" value="KAJ2980620.1"/>
    <property type="molecule type" value="Genomic_DNA"/>
</dbReference>
<sequence length="344" mass="37075">MPSHRLAWRRTDNFSPGAAKLELVREALPTTLDPTSVLIKVHAVSLNFRDANIAHGNNPWPVLPKGILGNDASGEVIATGDKVKSLKVGDRVAPIADTELITGREQGRSWLAADEDGVMADQIVFDETRLVTLPAHLDWVAAATIPCAGATAWSAIKGAGPGKTVLIQGTGGVAMFALKLSRAAGARVIITSSSDEKLAKILERYPSPPVLTVNYAKSNWSHEVMRLTNGNGVDILVENGGTPSLVQSIQCTRRGGIVSQVGYLGKQDPMQLQELIPTIIDRRIILRGINLGTKYDMEDLCEALSSNQMELDDIIDKVFPFAQAEEAIDFIWKGKQLGKVVLAL</sequence>
<evidence type="ECO:0000313" key="2">
    <source>
        <dbReference type="Proteomes" id="UP001143910"/>
    </source>
</evidence>
<protein>
    <submittedName>
        <fullName evidence="1">Uncharacterized protein</fullName>
    </submittedName>
</protein>
<name>A0ACC1NNW0_9HYPO</name>
<evidence type="ECO:0000313" key="1">
    <source>
        <dbReference type="EMBL" id="KAJ2980620.1"/>
    </source>
</evidence>
<reference evidence="1" key="1">
    <citation type="submission" date="2022-08" db="EMBL/GenBank/DDBJ databases">
        <title>Genome Sequence of Lecanicillium fungicola.</title>
        <authorList>
            <person name="Buettner E."/>
        </authorList>
    </citation>
    <scope>NUCLEOTIDE SEQUENCE</scope>
    <source>
        <strain evidence="1">Babe33</strain>
    </source>
</reference>
<gene>
    <name evidence="1" type="ORF">NQ176_g2533</name>
</gene>
<proteinExistence type="predicted"/>
<organism evidence="1 2">
    <name type="scientific">Zarea fungicola</name>
    <dbReference type="NCBI Taxonomy" id="93591"/>
    <lineage>
        <taxon>Eukaryota</taxon>
        <taxon>Fungi</taxon>
        <taxon>Dikarya</taxon>
        <taxon>Ascomycota</taxon>
        <taxon>Pezizomycotina</taxon>
        <taxon>Sordariomycetes</taxon>
        <taxon>Hypocreomycetidae</taxon>
        <taxon>Hypocreales</taxon>
        <taxon>Cordycipitaceae</taxon>
        <taxon>Zarea</taxon>
    </lineage>
</organism>
<accession>A0ACC1NNW0</accession>
<keyword evidence="2" id="KW-1185">Reference proteome</keyword>
<dbReference type="Proteomes" id="UP001143910">
    <property type="component" value="Unassembled WGS sequence"/>
</dbReference>